<evidence type="ECO:0000313" key="2">
    <source>
        <dbReference type="EMBL" id="ATQ67756.1"/>
    </source>
</evidence>
<keyword evidence="3" id="KW-1185">Reference proteome</keyword>
<protein>
    <submittedName>
        <fullName evidence="2">Uncharacterized protein</fullName>
    </submittedName>
</protein>
<dbReference type="STRING" id="595536.GCA_000178815_03651"/>
<dbReference type="AlphaFoldDB" id="A0A2D2CYG1"/>
<gene>
    <name evidence="2" type="ORF">CQW49_07510</name>
</gene>
<reference evidence="3" key="1">
    <citation type="submission" date="2017-10" db="EMBL/GenBank/DDBJ databases">
        <title>Completed PacBio SMRT sequence of Methylosinus trichosporium OB3b reveals presence of a third large plasmid.</title>
        <authorList>
            <person name="Charles T.C."/>
            <person name="Lynch M.D.J."/>
            <person name="Heil J.R."/>
            <person name="Cheng J."/>
        </authorList>
    </citation>
    <scope>NUCLEOTIDE SEQUENCE [LARGE SCALE GENOMIC DNA]</scope>
    <source>
        <strain evidence="3">OB3b</strain>
    </source>
</reference>
<feature type="region of interest" description="Disordered" evidence="1">
    <location>
        <begin position="17"/>
        <end position="40"/>
    </location>
</feature>
<evidence type="ECO:0000256" key="1">
    <source>
        <dbReference type="SAM" id="MobiDB-lite"/>
    </source>
</evidence>
<proteinExistence type="predicted"/>
<dbReference type="EMBL" id="CP023737">
    <property type="protein sequence ID" value="ATQ67756.1"/>
    <property type="molecule type" value="Genomic_DNA"/>
</dbReference>
<organism evidence="2 3">
    <name type="scientific">Methylosinus trichosporium (strain ATCC 35070 / NCIMB 11131 / UNIQEM 75 / OB3b)</name>
    <dbReference type="NCBI Taxonomy" id="595536"/>
    <lineage>
        <taxon>Bacteria</taxon>
        <taxon>Pseudomonadati</taxon>
        <taxon>Pseudomonadota</taxon>
        <taxon>Alphaproteobacteria</taxon>
        <taxon>Hyphomicrobiales</taxon>
        <taxon>Methylocystaceae</taxon>
        <taxon>Methylosinus</taxon>
    </lineage>
</organism>
<sequence>MNEMRFPDGYPLVSSVSPLPTASGETVRRDSSKSGNYSSNARRFSRALDGAARERACEFLRRAHPAKPAEAVEARTGGAISTARVRKWLAGDAAPDFYALIHLIRAYGAEFLVFVIGDAPESLLEAALAERRARYLAGVKKLEDEMQALRR</sequence>
<name>A0A2D2CYG1_METT3</name>
<dbReference type="Proteomes" id="UP000230709">
    <property type="component" value="Chromosome"/>
</dbReference>
<dbReference type="KEGG" id="mtw:CQW49_07510"/>
<accession>A0A2D2CYG1</accession>
<evidence type="ECO:0000313" key="3">
    <source>
        <dbReference type="Proteomes" id="UP000230709"/>
    </source>
</evidence>